<sequence length="166" mass="18169">PPHQHRTHTPISTPKTTPTDSRTHRFPHPPIPAPTDSRTHRFPHPPTQNNHRRTFSLLPTLNLNALDLTKLSHIDLTDPSNNGEALDTLNEVLDTLPLAIEFWALNRTAGVVGMSLDMGLAELADVGLVSFGKQGLRTGSRGRNAKVHVDVTITGLVDWDLIGSAH</sequence>
<keyword evidence="2" id="KW-1185">Reference proteome</keyword>
<gene>
    <name evidence="1" type="ORF">BO66DRAFT_401916</name>
</gene>
<evidence type="ECO:0000313" key="1">
    <source>
        <dbReference type="EMBL" id="RAH69546.1"/>
    </source>
</evidence>
<protein>
    <submittedName>
        <fullName evidence="1">Uncharacterized protein</fullName>
    </submittedName>
</protein>
<organism evidence="1 2">
    <name type="scientific">Aspergillus aculeatinus CBS 121060</name>
    <dbReference type="NCBI Taxonomy" id="1448322"/>
    <lineage>
        <taxon>Eukaryota</taxon>
        <taxon>Fungi</taxon>
        <taxon>Dikarya</taxon>
        <taxon>Ascomycota</taxon>
        <taxon>Pezizomycotina</taxon>
        <taxon>Eurotiomycetes</taxon>
        <taxon>Eurotiomycetidae</taxon>
        <taxon>Eurotiales</taxon>
        <taxon>Aspergillaceae</taxon>
        <taxon>Aspergillus</taxon>
        <taxon>Aspergillus subgen. Circumdati</taxon>
    </lineage>
</organism>
<dbReference type="Proteomes" id="UP000249661">
    <property type="component" value="Unassembled WGS sequence"/>
</dbReference>
<accession>A0ACD1H812</accession>
<dbReference type="EMBL" id="KZ824959">
    <property type="protein sequence ID" value="RAH69546.1"/>
    <property type="molecule type" value="Genomic_DNA"/>
</dbReference>
<proteinExistence type="predicted"/>
<reference evidence="1" key="1">
    <citation type="submission" date="2018-02" db="EMBL/GenBank/DDBJ databases">
        <title>The genomes of Aspergillus section Nigri reveals drivers in fungal speciation.</title>
        <authorList>
            <consortium name="DOE Joint Genome Institute"/>
            <person name="Vesth T.C."/>
            <person name="Nybo J."/>
            <person name="Theobald S."/>
            <person name="Brandl J."/>
            <person name="Frisvad J.C."/>
            <person name="Nielsen K.F."/>
            <person name="Lyhne E.K."/>
            <person name="Kogle M.E."/>
            <person name="Kuo A."/>
            <person name="Riley R."/>
            <person name="Clum A."/>
            <person name="Nolan M."/>
            <person name="Lipzen A."/>
            <person name="Salamov A."/>
            <person name="Henrissat B."/>
            <person name="Wiebenga A."/>
            <person name="De vries R.P."/>
            <person name="Grigoriev I.V."/>
            <person name="Mortensen U.H."/>
            <person name="Andersen M.R."/>
            <person name="Baker S.E."/>
        </authorList>
    </citation>
    <scope>NUCLEOTIDE SEQUENCE</scope>
    <source>
        <strain evidence="1">CBS 121060</strain>
    </source>
</reference>
<name>A0ACD1H812_9EURO</name>
<feature type="non-terminal residue" evidence="1">
    <location>
        <position position="1"/>
    </location>
</feature>
<evidence type="ECO:0000313" key="2">
    <source>
        <dbReference type="Proteomes" id="UP000249661"/>
    </source>
</evidence>